<dbReference type="Proteomes" id="UP000000270">
    <property type="component" value="Chromosome"/>
</dbReference>
<feature type="region of interest" description="Disordered" evidence="1">
    <location>
        <begin position="1"/>
        <end position="24"/>
    </location>
</feature>
<name>A8IFC7_AZOC5</name>
<dbReference type="EMBL" id="AP009384">
    <property type="protein sequence ID" value="BAF89600.1"/>
    <property type="molecule type" value="Genomic_DNA"/>
</dbReference>
<evidence type="ECO:0000313" key="3">
    <source>
        <dbReference type="EMBL" id="BAF89600.1"/>
    </source>
</evidence>
<evidence type="ECO:0000259" key="2">
    <source>
        <dbReference type="Pfam" id="PF21265"/>
    </source>
</evidence>
<organism evidence="3 4">
    <name type="scientific">Azorhizobium caulinodans (strain ATCC 43989 / DSM 5975 / JCM 20966 / LMG 6465 / NBRC 14845 / NCIMB 13405 / ORS 571)</name>
    <dbReference type="NCBI Taxonomy" id="438753"/>
    <lineage>
        <taxon>Bacteria</taxon>
        <taxon>Pseudomonadati</taxon>
        <taxon>Pseudomonadota</taxon>
        <taxon>Alphaproteobacteria</taxon>
        <taxon>Hyphomicrobiales</taxon>
        <taxon>Xanthobacteraceae</taxon>
        <taxon>Azorhizobium</taxon>
    </lineage>
</organism>
<accession>A8IFC7</accession>
<evidence type="ECO:0000256" key="1">
    <source>
        <dbReference type="SAM" id="MobiDB-lite"/>
    </source>
</evidence>
<dbReference type="eggNOG" id="ENOG503163D">
    <property type="taxonomic scope" value="Bacteria"/>
</dbReference>
<dbReference type="AlphaFoldDB" id="A8IFC7"/>
<proteinExistence type="predicted"/>
<keyword evidence="4" id="KW-1185">Reference proteome</keyword>
<reference evidence="3 4" key="3">
    <citation type="journal article" date="2008" name="BMC Genomics">
        <title>The genome of the versatile nitrogen fixer Azorhizobium caulinodans ORS571.</title>
        <authorList>
            <person name="Lee KB."/>
            <person name="Backer P.D."/>
            <person name="Aono T."/>
            <person name="Liu CT."/>
            <person name="Suzuki S."/>
            <person name="Suzuki T."/>
            <person name="Kaneko T."/>
            <person name="Yamada M."/>
            <person name="Tabata S."/>
            <person name="Kupfer D.M."/>
            <person name="Najar F.Z."/>
            <person name="Wiley G.B."/>
            <person name="Roe B."/>
            <person name="Binnewies T.T."/>
            <person name="Ussery D.W."/>
            <person name="D'Haeze W."/>
            <person name="Herder J.D."/>
            <person name="Gevers D."/>
            <person name="Vereecke D."/>
            <person name="Holsters M."/>
            <person name="Oyaizu H."/>
        </authorList>
    </citation>
    <scope>NUCLEOTIDE SEQUENCE [LARGE SCALE GENOMIC DNA]</scope>
    <source>
        <strain evidence="4">ATCC 43989 / DSM 5975 / JCM 20966 / LMG 6465 / NBRC 14845 / NCIMB 13405 / ORS 571</strain>
    </source>
</reference>
<dbReference type="HOGENOM" id="CLU_1163996_0_0_5"/>
<dbReference type="STRING" id="438753.AZC_3602"/>
<reference evidence="3 4" key="1">
    <citation type="journal article" date="2007" name="Appl. Environ. Microbiol.">
        <title>Rhizobial factors required for stem nodule maturation and maintenance in Sesbania rostrata-Azorhizobium caulinodans ORS571 symbiosis.</title>
        <authorList>
            <person name="Suzuki S."/>
            <person name="Aono T."/>
            <person name="Lee KB."/>
            <person name="Suzuki T."/>
            <person name="Liu CT."/>
            <person name="Miwa H."/>
            <person name="Wakao S."/>
            <person name="Iki T."/>
            <person name="Oyaizu H."/>
        </authorList>
    </citation>
    <scope>NUCLEOTIDE SEQUENCE [LARGE SCALE GENOMIC DNA]</scope>
    <source>
        <strain evidence="4">ATCC 43989 / DSM 5975 / JCM 20966 / LMG 6465 / NBRC 14845 / NCIMB 13405 / ORS 571</strain>
    </source>
</reference>
<dbReference type="InterPro" id="IPR012340">
    <property type="entry name" value="NA-bd_OB-fold"/>
</dbReference>
<protein>
    <submittedName>
        <fullName evidence="3">Putative phage single-stranded DNA-binding protein</fullName>
    </submittedName>
</protein>
<gene>
    <name evidence="3" type="ordered locus">AZC_3602</name>
</gene>
<dbReference type="KEGG" id="azc:AZC_3602"/>
<keyword evidence="3" id="KW-0238">DNA-binding</keyword>
<reference evidence="3 4" key="4">
    <citation type="journal article" date="2009" name="Appl. Environ. Microbiol.">
        <title>Comparative genome-wide transcriptional profiling of Azorhizobium caulinodans ORS571 grown under free-living and symbiotic conditions.</title>
        <authorList>
            <person name="Tsukada S."/>
            <person name="Aono T."/>
            <person name="Akiba N."/>
            <person name="Lee KB."/>
            <person name="Liu CT."/>
            <person name="Toyazaki H."/>
            <person name="Oyaizu H."/>
        </authorList>
    </citation>
    <scope>NUCLEOTIDE SEQUENCE [LARGE SCALE GENOMIC DNA]</scope>
    <source>
        <strain evidence="4">ATCC 43989 / DSM 5975 / JCM 20966 / LMG 6465 / NBRC 14845 / NCIMB 13405 / ORS 571</strain>
    </source>
</reference>
<evidence type="ECO:0000313" key="4">
    <source>
        <dbReference type="Proteomes" id="UP000000270"/>
    </source>
</evidence>
<feature type="region of interest" description="Disordered" evidence="1">
    <location>
        <begin position="198"/>
        <end position="238"/>
    </location>
</feature>
<sequence>MIQKTSMAGKKSKDPSFTSPKGTFKFPRLTEPDFKYKAEGEYSLKLIVPRPEAQPLIDKLQPLWDEAIDAGKAAFKELPVATRKKMEAQGKGFTANPFFSPVYGDDEEETGEVEFKFSMTHSGEYKKGPKAGQKWTRSPSLFDAKGKPLPKSVQIWGGTLGRVSFEVAPYWVPGQASAGLSLRLKAVQVIDLVSGGQRSASSYGFTEEDGYQAPDDEPEGTEADSPDAGEATDEDDDF</sequence>
<dbReference type="SUPFAM" id="SSF50249">
    <property type="entry name" value="Nucleic acid-binding proteins"/>
    <property type="match status" value="1"/>
</dbReference>
<feature type="domain" description="Single-stranded DNA-binding protein BPT7" evidence="2">
    <location>
        <begin position="28"/>
        <end position="192"/>
    </location>
</feature>
<dbReference type="Pfam" id="PF21265">
    <property type="entry name" value="SBB_T7"/>
    <property type="match status" value="1"/>
</dbReference>
<dbReference type="GO" id="GO:0003677">
    <property type="term" value="F:DNA binding"/>
    <property type="evidence" value="ECO:0007669"/>
    <property type="project" value="UniProtKB-KW"/>
</dbReference>
<dbReference type="InterPro" id="IPR049476">
    <property type="entry name" value="SBB_BPT7"/>
</dbReference>
<feature type="compositionally biased region" description="Acidic residues" evidence="1">
    <location>
        <begin position="206"/>
        <end position="238"/>
    </location>
</feature>
<dbReference type="Gene3D" id="2.40.50.140">
    <property type="entry name" value="Nucleic acid-binding proteins"/>
    <property type="match status" value="1"/>
</dbReference>
<reference evidence="4" key="2">
    <citation type="submission" date="2007-04" db="EMBL/GenBank/DDBJ databases">
        <title>Complete genome sequence of the nitrogen-fixing bacterium Azorhizobium caulinodans ORS571.</title>
        <authorList>
            <person name="Lee K.B."/>
            <person name="Backer P.D."/>
            <person name="Aono T."/>
            <person name="Liu C.T."/>
            <person name="Suzuki S."/>
            <person name="Suzuki T."/>
            <person name="Kaneko T."/>
            <person name="Yamada M."/>
            <person name="Tabata S."/>
            <person name="Kupfer D.M."/>
            <person name="Najar F.Z."/>
            <person name="Wiley G.B."/>
            <person name="Roe B."/>
            <person name="Binnewies T."/>
            <person name="Ussery D."/>
            <person name="Vereecke D."/>
            <person name="Gevers D."/>
            <person name="Holsters M."/>
            <person name="Oyaizu H."/>
        </authorList>
    </citation>
    <scope>NUCLEOTIDE SEQUENCE [LARGE SCALE GENOMIC DNA]</scope>
    <source>
        <strain evidence="4">ATCC 43989 / DSM 5975 / JCM 20966 / LMG 6465 / NBRC 14845 / NCIMB 13405 / ORS 571</strain>
    </source>
</reference>
<reference evidence="3 4" key="6">
    <citation type="journal article" date="2011" name="Appl. Environ. Microbiol.">
        <title>Involvement of the azorhizobial chromosome partition gene (parA) in the onset of bacteroid differentiation during Sesbania rostrata stem nodule development.</title>
        <authorList>
            <person name="Liu CT."/>
            <person name="Lee KB."/>
            <person name="Wang YS."/>
            <person name="Peng MH."/>
            <person name="Lee KT."/>
            <person name="Suzuki S."/>
            <person name="Suzuki T."/>
            <person name="Oyaizu H."/>
        </authorList>
    </citation>
    <scope>NUCLEOTIDE SEQUENCE [LARGE SCALE GENOMIC DNA]</scope>
    <source>
        <strain evidence="4">ATCC 43989 / DSM 5975 / JCM 20966 / LMG 6465 / NBRC 14845 / NCIMB 13405 / ORS 571</strain>
    </source>
</reference>
<reference evidence="3 4" key="5">
    <citation type="journal article" date="2010" name="Appl. Environ. Microbiol.">
        <title>phrR-like gene praR of Azorhizobium caulinodans ORS571 is essential for symbiosis with Sesbania rostrata and is involved in expression of reb genes.</title>
        <authorList>
            <person name="Akiba N."/>
            <person name="Aono T."/>
            <person name="Toyazaki H."/>
            <person name="Sato S."/>
            <person name="Oyaizu H."/>
        </authorList>
    </citation>
    <scope>NUCLEOTIDE SEQUENCE [LARGE SCALE GENOMIC DNA]</scope>
    <source>
        <strain evidence="4">ATCC 43989 / DSM 5975 / JCM 20966 / LMG 6465 / NBRC 14845 / NCIMB 13405 / ORS 571</strain>
    </source>
</reference>